<feature type="domain" description="TRAM" evidence="14">
    <location>
        <begin position="11"/>
        <end position="69"/>
    </location>
</feature>
<dbReference type="PROSITE" id="PS01231">
    <property type="entry name" value="TRMA_2"/>
    <property type="match status" value="1"/>
</dbReference>
<dbReference type="InterPro" id="IPR001566">
    <property type="entry name" value="23S_rRNA_MeTrfase_RlmD"/>
</dbReference>
<dbReference type="PROSITE" id="PS50926">
    <property type="entry name" value="TRAM"/>
    <property type="match status" value="1"/>
</dbReference>
<evidence type="ECO:0000313" key="16">
    <source>
        <dbReference type="Proteomes" id="UP000184600"/>
    </source>
</evidence>
<feature type="binding site" evidence="11 12">
    <location>
        <position position="272"/>
    </location>
    <ligand>
        <name>S-adenosyl-L-methionine</name>
        <dbReference type="ChEBI" id="CHEBI:59789"/>
    </ligand>
</feature>
<dbReference type="GO" id="GO:0005506">
    <property type="term" value="F:iron ion binding"/>
    <property type="evidence" value="ECO:0007669"/>
    <property type="project" value="UniProtKB-UniRule"/>
</dbReference>
<dbReference type="Proteomes" id="UP000184600">
    <property type="component" value="Unassembled WGS sequence"/>
</dbReference>
<keyword evidence="8 11" id="KW-0411">Iron-sulfur</keyword>
<dbReference type="EMBL" id="FRFG01000033">
    <property type="protein sequence ID" value="SHO57119.1"/>
    <property type="molecule type" value="Genomic_DNA"/>
</dbReference>
<feature type="active site" evidence="13">
    <location>
        <position position="396"/>
    </location>
</feature>
<comment type="similarity">
    <text evidence="11">Belongs to the class I-like SAM-binding methyltransferase superfamily. RNA M5U methyltransferase family. RlmD subfamily.</text>
</comment>
<keyword evidence="2 11" id="KW-0698">rRNA processing</keyword>
<keyword evidence="5 11" id="KW-0949">S-adenosyl-L-methionine</keyword>
<evidence type="ECO:0000256" key="9">
    <source>
        <dbReference type="ARBA" id="ARBA00052756"/>
    </source>
</evidence>
<dbReference type="STRING" id="1117707.VQ7734_02888"/>
<evidence type="ECO:0000256" key="13">
    <source>
        <dbReference type="PROSITE-ProRule" id="PRU10015"/>
    </source>
</evidence>
<reference evidence="16" key="1">
    <citation type="submission" date="2016-12" db="EMBL/GenBank/DDBJ databases">
        <authorList>
            <person name="Rodrigo-Torres L."/>
            <person name="Arahal R.D."/>
            <person name="Lucena T."/>
        </authorList>
    </citation>
    <scope>NUCLEOTIDE SEQUENCE [LARGE SCALE GENOMIC DNA]</scope>
</reference>
<dbReference type="InterPro" id="IPR029063">
    <property type="entry name" value="SAM-dependent_MTases_sf"/>
</dbReference>
<dbReference type="InterPro" id="IPR030390">
    <property type="entry name" value="MeTrfase_TrmA_AS"/>
</dbReference>
<dbReference type="PROSITE" id="PS01230">
    <property type="entry name" value="TRMA_1"/>
    <property type="match status" value="1"/>
</dbReference>
<evidence type="ECO:0000256" key="2">
    <source>
        <dbReference type="ARBA" id="ARBA00022552"/>
    </source>
</evidence>
<dbReference type="InterPro" id="IPR010280">
    <property type="entry name" value="U5_MeTrfase_fam"/>
</dbReference>
<feature type="binding site" evidence="11 12">
    <location>
        <position position="370"/>
    </location>
    <ligand>
        <name>S-adenosyl-L-methionine</name>
        <dbReference type="ChEBI" id="CHEBI:59789"/>
    </ligand>
</feature>
<dbReference type="RefSeq" id="WP_073583780.1">
    <property type="nucleotide sequence ID" value="NZ_AP024899.1"/>
</dbReference>
<keyword evidence="6 11" id="KW-0479">Metal-binding</keyword>
<keyword evidence="4 11" id="KW-0808">Transferase</keyword>
<dbReference type="OrthoDB" id="9804590at2"/>
<evidence type="ECO:0000256" key="1">
    <source>
        <dbReference type="ARBA" id="ARBA00022485"/>
    </source>
</evidence>
<dbReference type="GO" id="GO:0070475">
    <property type="term" value="P:rRNA base methylation"/>
    <property type="evidence" value="ECO:0007669"/>
    <property type="project" value="TreeGrafter"/>
</dbReference>
<dbReference type="GO" id="GO:0070041">
    <property type="term" value="F:rRNA (uridine-C5-)-methyltransferase activity"/>
    <property type="evidence" value="ECO:0007669"/>
    <property type="project" value="UniProtKB-UniRule"/>
</dbReference>
<dbReference type="NCBIfam" id="NF009639">
    <property type="entry name" value="PRK13168.1"/>
    <property type="match status" value="1"/>
</dbReference>
<dbReference type="AlphaFoldDB" id="A0A1M7YWQ6"/>
<dbReference type="PANTHER" id="PTHR11061">
    <property type="entry name" value="RNA M5U METHYLTRANSFERASE"/>
    <property type="match status" value="1"/>
</dbReference>
<feature type="binding site" evidence="11">
    <location>
        <position position="88"/>
    </location>
    <ligand>
        <name>[4Fe-4S] cluster</name>
        <dbReference type="ChEBI" id="CHEBI:49883"/>
    </ligand>
</feature>
<evidence type="ECO:0000256" key="11">
    <source>
        <dbReference type="HAMAP-Rule" id="MF_01010"/>
    </source>
</evidence>
<dbReference type="SUPFAM" id="SSF50249">
    <property type="entry name" value="Nucleic acid-binding proteins"/>
    <property type="match status" value="1"/>
</dbReference>
<keyword evidence="1 11" id="KW-0004">4Fe-4S</keyword>
<dbReference type="PROSITE" id="PS51687">
    <property type="entry name" value="SAM_MT_RNA_M5U"/>
    <property type="match status" value="1"/>
</dbReference>
<dbReference type="NCBIfam" id="TIGR00479">
    <property type="entry name" value="rumA"/>
    <property type="match status" value="1"/>
</dbReference>
<dbReference type="GO" id="GO:0051539">
    <property type="term" value="F:4 iron, 4 sulfur cluster binding"/>
    <property type="evidence" value="ECO:0007669"/>
    <property type="project" value="UniProtKB-KW"/>
</dbReference>
<evidence type="ECO:0000256" key="8">
    <source>
        <dbReference type="ARBA" id="ARBA00023014"/>
    </source>
</evidence>
<evidence type="ECO:0000256" key="7">
    <source>
        <dbReference type="ARBA" id="ARBA00023004"/>
    </source>
</evidence>
<proteinExistence type="inferred from homology"/>
<dbReference type="FunFam" id="3.40.50.150:FF:000009">
    <property type="entry name" value="23S rRNA (Uracil(1939)-C(5))-methyltransferase RlmD"/>
    <property type="match status" value="1"/>
</dbReference>
<dbReference type="GO" id="GO:0003723">
    <property type="term" value="F:RNA binding"/>
    <property type="evidence" value="ECO:0007669"/>
    <property type="project" value="InterPro"/>
</dbReference>
<feature type="binding site" evidence="11">
    <location>
        <position position="169"/>
    </location>
    <ligand>
        <name>[4Fe-4S] cluster</name>
        <dbReference type="ChEBI" id="CHEBI:49883"/>
    </ligand>
</feature>
<comment type="function">
    <text evidence="10 11">Catalyzes the formation of 5-methyl-uridine at position 1939 (m5U1939) in 23S rRNA.</text>
</comment>
<dbReference type="PANTHER" id="PTHR11061:SF49">
    <property type="entry name" value="23S RRNA (URACIL(1939)-C(5))-METHYLTRANSFERASE RLMD"/>
    <property type="match status" value="1"/>
</dbReference>
<dbReference type="Gene3D" id="3.40.50.150">
    <property type="entry name" value="Vaccinia Virus protein VP39"/>
    <property type="match status" value="1"/>
</dbReference>
<dbReference type="Gene3D" id="2.40.50.140">
    <property type="entry name" value="Nucleic acid-binding proteins"/>
    <property type="match status" value="1"/>
</dbReference>
<dbReference type="SUPFAM" id="SSF53335">
    <property type="entry name" value="S-adenosyl-L-methionine-dependent methyltransferases"/>
    <property type="match status" value="1"/>
</dbReference>
<keyword evidence="16" id="KW-1185">Reference proteome</keyword>
<evidence type="ECO:0000256" key="6">
    <source>
        <dbReference type="ARBA" id="ARBA00022723"/>
    </source>
</evidence>
<comment type="catalytic activity">
    <reaction evidence="9 11">
        <text>uridine(1939) in 23S rRNA + S-adenosyl-L-methionine = 5-methyluridine(1939) in 23S rRNA + S-adenosyl-L-homocysteine + H(+)</text>
        <dbReference type="Rhea" id="RHEA:42908"/>
        <dbReference type="Rhea" id="RHEA-COMP:10278"/>
        <dbReference type="Rhea" id="RHEA-COMP:10279"/>
        <dbReference type="ChEBI" id="CHEBI:15378"/>
        <dbReference type="ChEBI" id="CHEBI:57856"/>
        <dbReference type="ChEBI" id="CHEBI:59789"/>
        <dbReference type="ChEBI" id="CHEBI:65315"/>
        <dbReference type="ChEBI" id="CHEBI:74447"/>
        <dbReference type="EC" id="2.1.1.190"/>
    </reaction>
</comment>
<evidence type="ECO:0000256" key="4">
    <source>
        <dbReference type="ARBA" id="ARBA00022679"/>
    </source>
</evidence>
<feature type="binding site" evidence="11">
    <location>
        <position position="306"/>
    </location>
    <ligand>
        <name>S-adenosyl-L-methionine</name>
        <dbReference type="ChEBI" id="CHEBI:59789"/>
    </ligand>
</feature>
<feature type="binding site" evidence="11">
    <location>
        <position position="82"/>
    </location>
    <ligand>
        <name>[4Fe-4S] cluster</name>
        <dbReference type="ChEBI" id="CHEBI:49883"/>
    </ligand>
</feature>
<keyword evidence="3 11" id="KW-0489">Methyltransferase</keyword>
<dbReference type="CDD" id="cd02440">
    <property type="entry name" value="AdoMet_MTases"/>
    <property type="match status" value="1"/>
</dbReference>
<sequence>MAQFFRPGKRTSPTSKHQLIHIERMDHKGAGIAYQGGKPIFVDGALPGEQVLVQLTENKSKYARARLIDVKSKSSSRQNPFCPHYDSCGGCNLQHQAHEEQVHYKQETLRQLMEKIAGQKITLSTPVTGEDQGYRRRARLSLKWDTRQKKLAFGFRKKQSNNIINVSECAVLAPVLEQLLVPLYELFQTCSRPEKLGHVELIAVHSGPVMLLRTMGHLPDSDIHNIESFAISRGITLYMKPGAEQAELLTGASPGYDETGVYTAFQPHHFIQVNRTVNQAMVSQALQWLQLTPDDRVLDLFCGIGNFSLPVAKQVKSVVGVEGIDDMVAQGNRNAALNQLTNLNFYQANLEHDVTENQWATERFDKVLLDPARAGAKGIIDLTGQFGAERIVYVSCDPSTLARDTQSLLRQGYQLEKLGMLDMFPHTSHLESMALFVKGG</sequence>
<dbReference type="Pfam" id="PF05958">
    <property type="entry name" value="tRNA_U5-meth_tr"/>
    <property type="match status" value="1"/>
</dbReference>
<feature type="binding site" evidence="11">
    <location>
        <position position="91"/>
    </location>
    <ligand>
        <name>[4Fe-4S] cluster</name>
        <dbReference type="ChEBI" id="CHEBI:49883"/>
    </ligand>
</feature>
<dbReference type="HAMAP" id="MF_01010">
    <property type="entry name" value="23SrRNA_methyltr_RlmD"/>
    <property type="match status" value="1"/>
</dbReference>
<organism evidence="15 16">
    <name type="scientific">Vibrio quintilis</name>
    <dbReference type="NCBI Taxonomy" id="1117707"/>
    <lineage>
        <taxon>Bacteria</taxon>
        <taxon>Pseudomonadati</taxon>
        <taxon>Pseudomonadota</taxon>
        <taxon>Gammaproteobacteria</taxon>
        <taxon>Vibrionales</taxon>
        <taxon>Vibrionaceae</taxon>
        <taxon>Vibrio</taxon>
    </lineage>
</organism>
<evidence type="ECO:0000256" key="5">
    <source>
        <dbReference type="ARBA" id="ARBA00022691"/>
    </source>
</evidence>
<evidence type="ECO:0000259" key="14">
    <source>
        <dbReference type="PROSITE" id="PS50926"/>
    </source>
</evidence>
<evidence type="ECO:0000256" key="10">
    <source>
        <dbReference type="ARBA" id="ARBA00059995"/>
    </source>
</evidence>
<feature type="binding site" evidence="11 12">
    <location>
        <position position="322"/>
    </location>
    <ligand>
        <name>S-adenosyl-L-methionine</name>
        <dbReference type="ChEBI" id="CHEBI:59789"/>
    </ligand>
</feature>
<protein>
    <recommendedName>
        <fullName evidence="11">23S rRNA (uracil(1939)-C(5))-methyltransferase RlmD</fullName>
        <ecNumber evidence="11">2.1.1.190</ecNumber>
    </recommendedName>
    <alternativeName>
        <fullName evidence="11">23S rRNA(m5U1939)-methyltransferase</fullName>
    </alternativeName>
</protein>
<evidence type="ECO:0000313" key="15">
    <source>
        <dbReference type="EMBL" id="SHO57119.1"/>
    </source>
</evidence>
<feature type="active site" description="Nucleophile" evidence="11 12">
    <location>
        <position position="396"/>
    </location>
</feature>
<dbReference type="Pfam" id="PF01938">
    <property type="entry name" value="TRAM"/>
    <property type="match status" value="1"/>
</dbReference>
<name>A0A1M7YWQ6_9VIBR</name>
<dbReference type="Gene3D" id="2.40.50.1070">
    <property type="match status" value="1"/>
</dbReference>
<evidence type="ECO:0000256" key="3">
    <source>
        <dbReference type="ARBA" id="ARBA00022603"/>
    </source>
</evidence>
<accession>A0A1M7YWQ6</accession>
<dbReference type="FunFam" id="2.40.50.140:FF:000097">
    <property type="entry name" value="23S rRNA (uracil(1939)-C(5))-methyltransferase RlmD"/>
    <property type="match status" value="1"/>
</dbReference>
<feature type="binding site" evidence="11">
    <location>
        <position position="349"/>
    </location>
    <ligand>
        <name>S-adenosyl-L-methionine</name>
        <dbReference type="ChEBI" id="CHEBI:59789"/>
    </ligand>
</feature>
<dbReference type="InterPro" id="IPR002792">
    <property type="entry name" value="TRAM_dom"/>
</dbReference>
<keyword evidence="7 11" id="KW-0408">Iron</keyword>
<feature type="binding site" evidence="11 12">
    <location>
        <position position="301"/>
    </location>
    <ligand>
        <name>S-adenosyl-L-methionine</name>
        <dbReference type="ChEBI" id="CHEBI:59789"/>
    </ligand>
</feature>
<evidence type="ECO:0000256" key="12">
    <source>
        <dbReference type="PROSITE-ProRule" id="PRU01024"/>
    </source>
</evidence>
<dbReference type="EC" id="2.1.1.190" evidence="11"/>
<dbReference type="InterPro" id="IPR012340">
    <property type="entry name" value="NA-bd_OB-fold"/>
</dbReference>
<gene>
    <name evidence="11 15" type="primary">rlmD</name>
    <name evidence="15" type="ORF">VQ7734_02888</name>
</gene>
<dbReference type="InterPro" id="IPR030391">
    <property type="entry name" value="MeTrfase_TrmA_CS"/>
</dbReference>